<accession>A0A7X8YDU6</accession>
<dbReference type="Proteomes" id="UP000523139">
    <property type="component" value="Unassembled WGS sequence"/>
</dbReference>
<keyword evidence="8" id="KW-1185">Reference proteome</keyword>
<evidence type="ECO:0000256" key="1">
    <source>
        <dbReference type="ARBA" id="ARBA00008366"/>
    </source>
</evidence>
<gene>
    <name evidence="7" type="ORF">HGQ17_06865</name>
</gene>
<dbReference type="InterPro" id="IPR029479">
    <property type="entry name" value="Nitroreductase"/>
</dbReference>
<keyword evidence="4 5" id="KW-0560">Oxidoreductase</keyword>
<dbReference type="Pfam" id="PF00881">
    <property type="entry name" value="Nitroreductase"/>
    <property type="match status" value="1"/>
</dbReference>
<evidence type="ECO:0000259" key="6">
    <source>
        <dbReference type="Pfam" id="PF00881"/>
    </source>
</evidence>
<evidence type="ECO:0000313" key="7">
    <source>
        <dbReference type="EMBL" id="NLS09731.1"/>
    </source>
</evidence>
<name>A0A7X8YDU6_9MICC</name>
<comment type="similarity">
    <text evidence="1 5">Belongs to the flavin oxidoreductase frp family.</text>
</comment>
<dbReference type="AlphaFoldDB" id="A0A7X8YDU6"/>
<dbReference type="PANTHER" id="PTHR43425">
    <property type="entry name" value="OXYGEN-INSENSITIVE NADPH NITROREDUCTASE"/>
    <property type="match status" value="1"/>
</dbReference>
<comment type="caution">
    <text evidence="7">The sequence shown here is derived from an EMBL/GenBank/DDBJ whole genome shotgun (WGS) entry which is preliminary data.</text>
</comment>
<dbReference type="PIRSF" id="PIRSF005426">
    <property type="entry name" value="Frp"/>
    <property type="match status" value="1"/>
</dbReference>
<evidence type="ECO:0000256" key="3">
    <source>
        <dbReference type="ARBA" id="ARBA00022643"/>
    </source>
</evidence>
<keyword evidence="3 5" id="KW-0288">FMN</keyword>
<dbReference type="RefSeq" id="WP_168887228.1">
    <property type="nucleotide sequence ID" value="NZ_JABAHY010000005.1"/>
</dbReference>
<keyword evidence="5" id="KW-0521">NADP</keyword>
<reference evidence="7 8" key="1">
    <citation type="submission" date="2020-04" db="EMBL/GenBank/DDBJ databases">
        <title>Nesterenkonia sp. nov., isolated from marine sediment.</title>
        <authorList>
            <person name="Zhang G."/>
        </authorList>
    </citation>
    <scope>NUCLEOTIDE SEQUENCE [LARGE SCALE GENOMIC DNA]</scope>
    <source>
        <strain evidence="7 8">MY13</strain>
    </source>
</reference>
<evidence type="ECO:0000256" key="4">
    <source>
        <dbReference type="ARBA" id="ARBA00023002"/>
    </source>
</evidence>
<dbReference type="InterPro" id="IPR016446">
    <property type="entry name" value="Flavin_OxRdtase_Frp"/>
</dbReference>
<dbReference type="PANTHER" id="PTHR43425:SF2">
    <property type="entry name" value="OXYGEN-INSENSITIVE NADPH NITROREDUCTASE"/>
    <property type="match status" value="1"/>
</dbReference>
<evidence type="ECO:0000313" key="8">
    <source>
        <dbReference type="Proteomes" id="UP000523139"/>
    </source>
</evidence>
<dbReference type="InterPro" id="IPR000415">
    <property type="entry name" value="Nitroreductase-like"/>
</dbReference>
<feature type="domain" description="Nitroreductase" evidence="6">
    <location>
        <begin position="36"/>
        <end position="196"/>
    </location>
</feature>
<sequence length="282" mass="30694">MTETTATPLDHLTARWGKEPDFIPEEWNPVLENLISHRSVRKWLPTEVSENQIRTIAAAAQSASTSSNKQVVSVVAVRDAEARQALAEVGGPAQAPHISSAPVVLVWLVDTSRIRQAVAAAQEEKPEVEYTGAEYLDEILVGACDVGINAQNAVAAARSLGLGTCFLGSLRNDAERVGEILGTPEYVVPFLGLEIGHPDPGEEAGIKPRIPQSAYLHWETYDAEAATDVGDYDQTLAEYFGRWGKPSSWTRQLVGRVGPKAVLSAKRHFLRRVFERAGFGLK</sequence>
<evidence type="ECO:0000256" key="2">
    <source>
        <dbReference type="ARBA" id="ARBA00022630"/>
    </source>
</evidence>
<keyword evidence="2 5" id="KW-0285">Flavoprotein</keyword>
<evidence type="ECO:0000256" key="5">
    <source>
        <dbReference type="PIRNR" id="PIRNR005426"/>
    </source>
</evidence>
<dbReference type="GO" id="GO:0016491">
    <property type="term" value="F:oxidoreductase activity"/>
    <property type="evidence" value="ECO:0007669"/>
    <property type="project" value="UniProtKB-UniRule"/>
</dbReference>
<dbReference type="SUPFAM" id="SSF55469">
    <property type="entry name" value="FMN-dependent nitroreductase-like"/>
    <property type="match status" value="1"/>
</dbReference>
<protein>
    <submittedName>
        <fullName evidence="7">NADPH-dependent oxidoreductase</fullName>
    </submittedName>
</protein>
<dbReference type="Gene3D" id="3.40.109.10">
    <property type="entry name" value="NADH Oxidase"/>
    <property type="match status" value="1"/>
</dbReference>
<organism evidence="7 8">
    <name type="scientific">Nesterenkonia sedimenti</name>
    <dbReference type="NCBI Taxonomy" id="1463632"/>
    <lineage>
        <taxon>Bacteria</taxon>
        <taxon>Bacillati</taxon>
        <taxon>Actinomycetota</taxon>
        <taxon>Actinomycetes</taxon>
        <taxon>Micrococcales</taxon>
        <taxon>Micrococcaceae</taxon>
        <taxon>Nesterenkonia</taxon>
    </lineage>
</organism>
<dbReference type="EMBL" id="JABAHY010000005">
    <property type="protein sequence ID" value="NLS09731.1"/>
    <property type="molecule type" value="Genomic_DNA"/>
</dbReference>
<proteinExistence type="inferred from homology"/>